<dbReference type="PANTHER" id="PTHR12381">
    <property type="entry name" value="HETEROGENEOUS NUCLEAR RIBONUCLEOPROTEIN U FAMILY MEMBER"/>
    <property type="match status" value="1"/>
</dbReference>
<evidence type="ECO:0000313" key="2">
    <source>
        <dbReference type="EMBL" id="CAK0899358.1"/>
    </source>
</evidence>
<dbReference type="Gene3D" id="2.60.120.920">
    <property type="match status" value="1"/>
</dbReference>
<dbReference type="InterPro" id="IPR013320">
    <property type="entry name" value="ConA-like_dom_sf"/>
</dbReference>
<proteinExistence type="predicted"/>
<dbReference type="InterPro" id="IPR001870">
    <property type="entry name" value="B30.2/SPRY"/>
</dbReference>
<keyword evidence="3" id="KW-1185">Reference proteome</keyword>
<dbReference type="InterPro" id="IPR003877">
    <property type="entry name" value="SPRY_dom"/>
</dbReference>
<dbReference type="Proteomes" id="UP001189429">
    <property type="component" value="Unassembled WGS sequence"/>
</dbReference>
<sequence>MYELKVIDHPAVRMPETKPQNQNICRLGFSLPLTSLFLGDTADGWGYGGTGKKSHNNNFSDYGGPFRVGDVIGAIVDCDQGTISFMKNGQFMGVAFDNVPPTVMQTGIFPHILMKNVRVK</sequence>
<feature type="non-terminal residue" evidence="2">
    <location>
        <position position="120"/>
    </location>
</feature>
<accession>A0ABN9XHY3</accession>
<dbReference type="SUPFAM" id="SSF49899">
    <property type="entry name" value="Concanavalin A-like lectins/glucanases"/>
    <property type="match status" value="1"/>
</dbReference>
<dbReference type="Pfam" id="PF00622">
    <property type="entry name" value="SPRY"/>
    <property type="match status" value="1"/>
</dbReference>
<dbReference type="PROSITE" id="PS50188">
    <property type="entry name" value="B302_SPRY"/>
    <property type="match status" value="1"/>
</dbReference>
<protein>
    <recommendedName>
        <fullName evidence="1">B30.2/SPRY domain-containing protein</fullName>
    </recommendedName>
</protein>
<comment type="caution">
    <text evidence="2">The sequence shown here is derived from an EMBL/GenBank/DDBJ whole genome shotgun (WGS) entry which is preliminary data.</text>
</comment>
<dbReference type="SMART" id="SM00449">
    <property type="entry name" value="SPRY"/>
    <property type="match status" value="1"/>
</dbReference>
<feature type="domain" description="B30.2/SPRY" evidence="1">
    <location>
        <begin position="1"/>
        <end position="120"/>
    </location>
</feature>
<evidence type="ECO:0000259" key="1">
    <source>
        <dbReference type="PROSITE" id="PS50188"/>
    </source>
</evidence>
<dbReference type="EMBL" id="CAUYUJ010020591">
    <property type="protein sequence ID" value="CAK0899358.1"/>
    <property type="molecule type" value="Genomic_DNA"/>
</dbReference>
<evidence type="ECO:0000313" key="3">
    <source>
        <dbReference type="Proteomes" id="UP001189429"/>
    </source>
</evidence>
<gene>
    <name evidence="2" type="ORF">PCOR1329_LOCUS76884</name>
</gene>
<dbReference type="InterPro" id="IPR043136">
    <property type="entry name" value="B30.2/SPRY_sf"/>
</dbReference>
<name>A0ABN9XHY3_9DINO</name>
<organism evidence="2 3">
    <name type="scientific">Prorocentrum cordatum</name>
    <dbReference type="NCBI Taxonomy" id="2364126"/>
    <lineage>
        <taxon>Eukaryota</taxon>
        <taxon>Sar</taxon>
        <taxon>Alveolata</taxon>
        <taxon>Dinophyceae</taxon>
        <taxon>Prorocentrales</taxon>
        <taxon>Prorocentraceae</taxon>
        <taxon>Prorocentrum</taxon>
    </lineage>
</organism>
<dbReference type="PANTHER" id="PTHR12381:SF56">
    <property type="entry name" value="B30.2_SPRY DOMAIN-CONTAINING PROTEIN-RELATED"/>
    <property type="match status" value="1"/>
</dbReference>
<reference evidence="2" key="1">
    <citation type="submission" date="2023-10" db="EMBL/GenBank/DDBJ databases">
        <authorList>
            <person name="Chen Y."/>
            <person name="Shah S."/>
            <person name="Dougan E. K."/>
            <person name="Thang M."/>
            <person name="Chan C."/>
        </authorList>
    </citation>
    <scope>NUCLEOTIDE SEQUENCE [LARGE SCALE GENOMIC DNA]</scope>
</reference>